<dbReference type="AlphaFoldDB" id="D2KTV9"/>
<dbReference type="Pfam" id="PF07712">
    <property type="entry name" value="SURNod19"/>
    <property type="match status" value="1"/>
</dbReference>
<keyword evidence="1" id="KW-0732">Signal</keyword>
<sequence length="405" mass="44666">MFEINMSFLSRGWVLSWALLLLVYSSAAFGKTKNNEKSAVFLSPMFELGPGSVANKLFYDVEFPRGHIALKSFNAEVVDEAGNSVSLQETYLHHWIVIRYHHLKNVTDPSDIDVVSNSGLCQEGTLNYYFGVGSETRGTASHIPDPFGIEVGNPKEIPKGYEEKWLINSHAIDTRGVAERLGCAECRCDLYNITTDGDGKPLGPDYGGGLQCCPDKAQCKLRKGFLGPKRKLYLKYTVKWVEWDNFVVPVKVYVLDVTDTLNKSKGMSPQHNCKIEYDVKPWSKGHANGSGYLDVKRASLPIPTGGYVIYGAGHLHIGGTGSTLYGQDGRVICSSLPRYGTGKKVGNEKGYLVAMSTCYPRPGSEKIKNGETLSLEITYNNSIGHTGVMGLFYILVAEKLPHHHL</sequence>
<dbReference type="EMBL" id="AB353308">
    <property type="protein sequence ID" value="BAI63593.1"/>
    <property type="molecule type" value="mRNA"/>
</dbReference>
<protein>
    <submittedName>
        <fullName evidence="2">MtN19 protein</fullName>
    </submittedName>
</protein>
<dbReference type="OrthoDB" id="1923469at2759"/>
<organism evidence="2">
    <name type="scientific">Lotus japonicus</name>
    <name type="common">Lotus corniculatus var. japonicus</name>
    <dbReference type="NCBI Taxonomy" id="34305"/>
    <lineage>
        <taxon>Eukaryota</taxon>
        <taxon>Viridiplantae</taxon>
        <taxon>Streptophyta</taxon>
        <taxon>Embryophyta</taxon>
        <taxon>Tracheophyta</taxon>
        <taxon>Spermatophyta</taxon>
        <taxon>Magnoliopsida</taxon>
        <taxon>eudicotyledons</taxon>
        <taxon>Gunneridae</taxon>
        <taxon>Pentapetalae</taxon>
        <taxon>rosids</taxon>
        <taxon>fabids</taxon>
        <taxon>Fabales</taxon>
        <taxon>Fabaceae</taxon>
        <taxon>Papilionoideae</taxon>
        <taxon>50 kb inversion clade</taxon>
        <taxon>NPAAA clade</taxon>
        <taxon>Hologalegina</taxon>
        <taxon>robinioid clade</taxon>
        <taxon>Loteae</taxon>
        <taxon>Lotus</taxon>
    </lineage>
</organism>
<dbReference type="PANTHER" id="PTHR33390">
    <property type="entry name" value="STRESS UP-REGULATED NOD 19 PROTEIN"/>
    <property type="match status" value="1"/>
</dbReference>
<reference evidence="2" key="1">
    <citation type="submission" date="2007-07" db="EMBL/GenBank/DDBJ databases">
        <title>Nitrate Response in Lotus japonicus Root Hairs: Involvement of Jasmonate in Rhizobial Infection.</title>
        <authorList>
            <person name="Maekawa T."/>
            <person name="Kouchi H."/>
            <person name="Asamizu E."/>
            <person name="Tabata S."/>
            <person name="Murooka Y."/>
            <person name="Hayashi M."/>
        </authorList>
    </citation>
    <scope>NUCLEOTIDE SEQUENCE</scope>
</reference>
<accession>D2KTV9</accession>
<evidence type="ECO:0000313" key="2">
    <source>
        <dbReference type="EMBL" id="BAI63593.1"/>
    </source>
</evidence>
<gene>
    <name evidence="2" type="primary">MtN19</name>
</gene>
<dbReference type="PANTHER" id="PTHR33390:SF5">
    <property type="entry name" value="STRESS UP-REGULATED NOD 19-RELATED"/>
    <property type="match status" value="1"/>
</dbReference>
<name>D2KTV9_LOTJA</name>
<feature type="chain" id="PRO_5003033737" evidence="1">
    <location>
        <begin position="31"/>
        <end position="405"/>
    </location>
</feature>
<evidence type="ECO:0000256" key="1">
    <source>
        <dbReference type="SAM" id="SignalP"/>
    </source>
</evidence>
<proteinExistence type="evidence at transcript level"/>
<dbReference type="InterPro" id="IPR011692">
    <property type="entry name" value="Stress_up-reg_Nod19"/>
</dbReference>
<dbReference type="OMA" id="WIVERFY"/>
<feature type="signal peptide" evidence="1">
    <location>
        <begin position="1"/>
        <end position="30"/>
    </location>
</feature>